<reference evidence="1" key="1">
    <citation type="submission" date="2025-08" db="UniProtKB">
        <authorList>
            <consortium name="Ensembl"/>
        </authorList>
    </citation>
    <scope>IDENTIFICATION</scope>
</reference>
<accession>A0A3Q0TB17</accession>
<dbReference type="Gene3D" id="3.60.21.10">
    <property type="match status" value="1"/>
</dbReference>
<evidence type="ECO:0000313" key="1">
    <source>
        <dbReference type="Ensembl" id="ENSACIP00000029271.1"/>
    </source>
</evidence>
<dbReference type="InterPro" id="IPR029052">
    <property type="entry name" value="Metallo-depent_PP-like"/>
</dbReference>
<organism evidence="1 2">
    <name type="scientific">Amphilophus citrinellus</name>
    <name type="common">Midas cichlid</name>
    <name type="synonym">Cichlasoma citrinellum</name>
    <dbReference type="NCBI Taxonomy" id="61819"/>
    <lineage>
        <taxon>Eukaryota</taxon>
        <taxon>Metazoa</taxon>
        <taxon>Chordata</taxon>
        <taxon>Craniata</taxon>
        <taxon>Vertebrata</taxon>
        <taxon>Euteleostomi</taxon>
        <taxon>Actinopterygii</taxon>
        <taxon>Neopterygii</taxon>
        <taxon>Teleostei</taxon>
        <taxon>Neoteleostei</taxon>
        <taxon>Acanthomorphata</taxon>
        <taxon>Ovalentaria</taxon>
        <taxon>Cichlomorphae</taxon>
        <taxon>Cichliformes</taxon>
        <taxon>Cichlidae</taxon>
        <taxon>New World cichlids</taxon>
        <taxon>Cichlasomatinae</taxon>
        <taxon>Heroini</taxon>
        <taxon>Amphilophus</taxon>
    </lineage>
</organism>
<dbReference type="Proteomes" id="UP000261340">
    <property type="component" value="Unplaced"/>
</dbReference>
<dbReference type="AlphaFoldDB" id="A0A3Q0TB17"/>
<evidence type="ECO:0000313" key="2">
    <source>
        <dbReference type="Proteomes" id="UP000261340"/>
    </source>
</evidence>
<sequence>REHLDLLSVRMVQQLHSSRQKQNHSSMAQRITGNPLPSIQELFNAHCQRRAQIILQDPSHPGHSFFQLLPSGRRFRTMKNTFESVFSQSFLLGLKWYLTAGNHNHIAVYYDLHITVPHTNMSILMIDTPLGPEDSKAAENQWCFDDDDFTSEFVIINLWLSFTACLLSHLSPLNLNWQFISEDDGSSYVVSGSGMVGDLSARHRNSVPPSWQLYSSPVNHTGGGLACFQVTECQMIVSFKQTDGKCVYQVELPKCTI</sequence>
<dbReference type="STRING" id="61819.ENSACIP00000029271"/>
<protein>
    <submittedName>
        <fullName evidence="1">Uncharacterized protein</fullName>
    </submittedName>
</protein>
<keyword evidence="2" id="KW-1185">Reference proteome</keyword>
<dbReference type="GeneTree" id="ENSGT01150000287278"/>
<reference evidence="1" key="2">
    <citation type="submission" date="2025-09" db="UniProtKB">
        <authorList>
            <consortium name="Ensembl"/>
        </authorList>
    </citation>
    <scope>IDENTIFICATION</scope>
</reference>
<name>A0A3Q0TB17_AMPCI</name>
<proteinExistence type="predicted"/>
<dbReference type="SUPFAM" id="SSF56300">
    <property type="entry name" value="Metallo-dependent phosphatases"/>
    <property type="match status" value="1"/>
</dbReference>
<dbReference type="Ensembl" id="ENSACIT00000030048.1">
    <property type="protein sequence ID" value="ENSACIP00000029271.1"/>
    <property type="gene ID" value="ENSACIG00000022660.1"/>
</dbReference>